<protein>
    <recommendedName>
        <fullName evidence="5">DUF805 domain-containing protein</fullName>
    </recommendedName>
</protein>
<keyword evidence="2" id="KW-0472">Membrane</keyword>
<feature type="region of interest" description="Disordered" evidence="1">
    <location>
        <begin position="89"/>
        <end position="122"/>
    </location>
</feature>
<feature type="compositionally biased region" description="Low complexity" evidence="1">
    <location>
        <begin position="89"/>
        <end position="106"/>
    </location>
</feature>
<organism evidence="3 4">
    <name type="scientific">Dictyobacter alpinus</name>
    <dbReference type="NCBI Taxonomy" id="2014873"/>
    <lineage>
        <taxon>Bacteria</taxon>
        <taxon>Bacillati</taxon>
        <taxon>Chloroflexota</taxon>
        <taxon>Ktedonobacteria</taxon>
        <taxon>Ktedonobacterales</taxon>
        <taxon>Dictyobacteraceae</taxon>
        <taxon>Dictyobacter</taxon>
    </lineage>
</organism>
<keyword evidence="4" id="KW-1185">Reference proteome</keyword>
<sequence length="122" mass="13379">MPSDSGSSTQAISNILAAYFAILGIIFLIAIIFSLVVYWRIFSKAGFNGAMSLLALVPGVGSLIVLCILAFGEWPALRELEMLRNQVRGQQGQQFPPFNQQGGPQMPSNPNYQPDGPQYPRY</sequence>
<evidence type="ECO:0008006" key="5">
    <source>
        <dbReference type="Google" id="ProtNLM"/>
    </source>
</evidence>
<accession>A0A402B671</accession>
<gene>
    <name evidence="3" type="ORF">KDA_23130</name>
</gene>
<dbReference type="AlphaFoldDB" id="A0A402B671"/>
<keyword evidence="2" id="KW-1133">Transmembrane helix</keyword>
<evidence type="ECO:0000256" key="1">
    <source>
        <dbReference type="SAM" id="MobiDB-lite"/>
    </source>
</evidence>
<comment type="caution">
    <text evidence="3">The sequence shown here is derived from an EMBL/GenBank/DDBJ whole genome shotgun (WGS) entry which is preliminary data.</text>
</comment>
<reference evidence="4" key="1">
    <citation type="submission" date="2018-12" db="EMBL/GenBank/DDBJ databases">
        <title>Tengunoibacter tsumagoiensis gen. nov., sp. nov., Dictyobacter kobayashii sp. nov., D. alpinus sp. nov., and D. joshuensis sp. nov. and description of Dictyobacteraceae fam. nov. within the order Ktedonobacterales isolated from Tengu-no-mugimeshi.</title>
        <authorList>
            <person name="Wang C.M."/>
            <person name="Zheng Y."/>
            <person name="Sakai Y."/>
            <person name="Toyoda A."/>
            <person name="Minakuchi Y."/>
            <person name="Abe K."/>
            <person name="Yokota A."/>
            <person name="Yabe S."/>
        </authorList>
    </citation>
    <scope>NUCLEOTIDE SEQUENCE [LARGE SCALE GENOMIC DNA]</scope>
    <source>
        <strain evidence="4">Uno16</strain>
    </source>
</reference>
<evidence type="ECO:0000313" key="3">
    <source>
        <dbReference type="EMBL" id="GCE26829.1"/>
    </source>
</evidence>
<dbReference type="OrthoDB" id="166624at2"/>
<dbReference type="Proteomes" id="UP000287171">
    <property type="component" value="Unassembled WGS sequence"/>
</dbReference>
<dbReference type="EMBL" id="BIFT01000001">
    <property type="protein sequence ID" value="GCE26829.1"/>
    <property type="molecule type" value="Genomic_DNA"/>
</dbReference>
<name>A0A402B671_9CHLR</name>
<feature type="transmembrane region" description="Helical" evidence="2">
    <location>
        <begin position="12"/>
        <end position="39"/>
    </location>
</feature>
<feature type="transmembrane region" description="Helical" evidence="2">
    <location>
        <begin position="51"/>
        <end position="72"/>
    </location>
</feature>
<keyword evidence="2" id="KW-0812">Transmembrane</keyword>
<evidence type="ECO:0000256" key="2">
    <source>
        <dbReference type="SAM" id="Phobius"/>
    </source>
</evidence>
<proteinExistence type="predicted"/>
<evidence type="ECO:0000313" key="4">
    <source>
        <dbReference type="Proteomes" id="UP000287171"/>
    </source>
</evidence>
<dbReference type="RefSeq" id="WP_126627241.1">
    <property type="nucleotide sequence ID" value="NZ_BIFT01000001.1"/>
</dbReference>